<organism evidence="1 2">
    <name type="scientific">Listeria floridensis FSL S10-1187</name>
    <dbReference type="NCBI Taxonomy" id="1265817"/>
    <lineage>
        <taxon>Bacteria</taxon>
        <taxon>Bacillati</taxon>
        <taxon>Bacillota</taxon>
        <taxon>Bacilli</taxon>
        <taxon>Bacillales</taxon>
        <taxon>Listeriaceae</taxon>
        <taxon>Listeria</taxon>
    </lineage>
</organism>
<evidence type="ECO:0000313" key="1">
    <source>
        <dbReference type="EMBL" id="EUJ33709.1"/>
    </source>
</evidence>
<proteinExistence type="predicted"/>
<evidence type="ECO:0000313" key="2">
    <source>
        <dbReference type="Proteomes" id="UP000019249"/>
    </source>
</evidence>
<dbReference type="InterPro" id="IPR029058">
    <property type="entry name" value="AB_hydrolase_fold"/>
</dbReference>
<dbReference type="NCBIfam" id="NF033892">
    <property type="entry name" value="XcbB_CpsF_sero"/>
    <property type="match status" value="1"/>
</dbReference>
<keyword evidence="2" id="KW-1185">Reference proteome</keyword>
<dbReference type="Gene3D" id="3.40.50.1820">
    <property type="entry name" value="alpha/beta hydrolase"/>
    <property type="match status" value="1"/>
</dbReference>
<dbReference type="SUPFAM" id="SSF53474">
    <property type="entry name" value="alpha/beta-Hydrolases"/>
    <property type="match status" value="1"/>
</dbReference>
<dbReference type="RefSeq" id="WP_036095590.1">
    <property type="nucleotide sequence ID" value="NZ_AODF01000001.1"/>
</dbReference>
<dbReference type="Proteomes" id="UP000019249">
    <property type="component" value="Unassembled WGS sequence"/>
</dbReference>
<reference evidence="1 2" key="1">
    <citation type="journal article" date="2014" name="Int. J. Syst. Evol. Microbiol.">
        <title>Listeria floridensis sp. nov., Listeria aquatica sp. nov., Listeria cornellensis sp. nov., Listeria riparia sp. nov. and Listeria grandensis sp. nov., from agricultural and natural environments.</title>
        <authorList>
            <person name="den Bakker H.C."/>
            <person name="Warchocki S."/>
            <person name="Wright E.M."/>
            <person name="Allred A.F."/>
            <person name="Ahlstrom C."/>
            <person name="Manuel C.S."/>
            <person name="Stasiewicz M.J."/>
            <person name="Burrell A."/>
            <person name="Roof S."/>
            <person name="Strawn L."/>
            <person name="Fortes E.D."/>
            <person name="Nightingale K.K."/>
            <person name="Kephart D."/>
            <person name="Wiedmann M."/>
        </authorList>
    </citation>
    <scope>NUCLEOTIDE SEQUENCE [LARGE SCALE GENOMIC DNA]</scope>
    <source>
        <strain evidence="1 2">FSL S10-1187</strain>
    </source>
</reference>
<evidence type="ECO:0008006" key="3">
    <source>
        <dbReference type="Google" id="ProtNLM"/>
    </source>
</evidence>
<comment type="caution">
    <text evidence="1">The sequence shown here is derived from an EMBL/GenBank/DDBJ whole genome shotgun (WGS) entry which is preliminary data.</text>
</comment>
<dbReference type="EMBL" id="AODF01000001">
    <property type="protein sequence ID" value="EUJ33709.1"/>
    <property type="molecule type" value="Genomic_DNA"/>
</dbReference>
<gene>
    <name evidence="1" type="ORF">MFLO_00655</name>
</gene>
<sequence length="334" mass="38848">MEHPELEFSDIYSFQPKFDRTKLMVKTFSDRNLIDLARENTQLMEMYVSILAKDYMLYMHTNQASYFIRRKNIHTIWQRKDLIQYNDLFYSLTDVPVEKRNPLAPKRLIVIFSPMPPIEKYSSANLGERCFVPSFPSIQKHLLKDTMVMRIMDLNLSHGSHYINSTTYPTMESDIQGAIQNVIANHEIHKDDVVLYGGSKGGTGALYHSLLGNYHSVSVDPIISLQQYNEENDLHFLKNFRQTNLLNRMQALVKKDDLRKQYILGTPTVPFNYDLYKQLASPSIEIIDIFDSAIKKHADISKNSVVEQVTYMNEIFLSSENYKKELEQLREIAG</sequence>
<protein>
    <recommendedName>
        <fullName evidence="3">XcbB/CpsF family capsular polysaccharide biosynthesis protein</fullName>
    </recommendedName>
</protein>
<accession>A0ABN0RIB2</accession>
<name>A0ABN0RIB2_9LIST</name>